<dbReference type="OrthoDB" id="6433959at2759"/>
<dbReference type="Pfam" id="PF00650">
    <property type="entry name" value="CRAL_TRIO"/>
    <property type="match status" value="1"/>
</dbReference>
<evidence type="ECO:0000259" key="1">
    <source>
        <dbReference type="PROSITE" id="PS50191"/>
    </source>
</evidence>
<dbReference type="SMART" id="SM00516">
    <property type="entry name" value="SEC14"/>
    <property type="match status" value="1"/>
</dbReference>
<reference evidence="2 3" key="1">
    <citation type="journal article" date="2019" name="Sci. Rep.">
        <title>Orb-weaving spider Araneus ventricosus genome elucidates the spidroin gene catalogue.</title>
        <authorList>
            <person name="Kono N."/>
            <person name="Nakamura H."/>
            <person name="Ohtoshi R."/>
            <person name="Moran D.A.P."/>
            <person name="Shinohara A."/>
            <person name="Yoshida Y."/>
            <person name="Fujiwara M."/>
            <person name="Mori M."/>
            <person name="Tomita M."/>
            <person name="Arakawa K."/>
        </authorList>
    </citation>
    <scope>NUCLEOTIDE SEQUENCE [LARGE SCALE GENOMIC DNA]</scope>
</reference>
<dbReference type="InterPro" id="IPR036865">
    <property type="entry name" value="CRAL-TRIO_dom_sf"/>
</dbReference>
<dbReference type="PANTHER" id="PTHR10174">
    <property type="entry name" value="ALPHA-TOCOPHEROL TRANSFER PROTEIN-RELATED"/>
    <property type="match status" value="1"/>
</dbReference>
<evidence type="ECO:0000313" key="2">
    <source>
        <dbReference type="EMBL" id="GBM87762.1"/>
    </source>
</evidence>
<name>A0A4Y2JER8_ARAVE</name>
<comment type="caution">
    <text evidence="2">The sequence shown here is derived from an EMBL/GenBank/DDBJ whole genome shotgun (WGS) entry which is preliminary data.</text>
</comment>
<dbReference type="AlphaFoldDB" id="A0A4Y2JER8"/>
<proteinExistence type="predicted"/>
<dbReference type="Proteomes" id="UP000499080">
    <property type="component" value="Unassembled WGS sequence"/>
</dbReference>
<evidence type="ECO:0000313" key="3">
    <source>
        <dbReference type="Proteomes" id="UP000499080"/>
    </source>
</evidence>
<accession>A0A4Y2JER8</accession>
<feature type="domain" description="CRAL-TRIO" evidence="1">
    <location>
        <begin position="40"/>
        <end position="162"/>
    </location>
</feature>
<dbReference type="Gene3D" id="3.40.525.10">
    <property type="entry name" value="CRAL-TRIO lipid binding domain"/>
    <property type="match status" value="1"/>
</dbReference>
<organism evidence="2 3">
    <name type="scientific">Araneus ventricosus</name>
    <name type="common">Orbweaver spider</name>
    <name type="synonym">Epeira ventricosa</name>
    <dbReference type="NCBI Taxonomy" id="182803"/>
    <lineage>
        <taxon>Eukaryota</taxon>
        <taxon>Metazoa</taxon>
        <taxon>Ecdysozoa</taxon>
        <taxon>Arthropoda</taxon>
        <taxon>Chelicerata</taxon>
        <taxon>Arachnida</taxon>
        <taxon>Araneae</taxon>
        <taxon>Araneomorphae</taxon>
        <taxon>Entelegynae</taxon>
        <taxon>Araneoidea</taxon>
        <taxon>Araneidae</taxon>
        <taxon>Araneus</taxon>
    </lineage>
</organism>
<keyword evidence="3" id="KW-1185">Reference proteome</keyword>
<sequence length="200" mass="23120">MSRVDCLDCIQMITREQNDLKTENEKCSKVDYTKFNFAERLYLDILAVNGTFENPVNQITGVTTIFDYKGFNIRSFLAHTPGWTRVFVESFMSGCPSRIKAIHVVNAPSPFSAVFKILFPFLPKKIQDRVFLHPNDNWKSLHSAIPPEVLPEEYGGKLTFDSCINVLENIEEVDDQFRNMFKYGYIKTKADRQSFRPICL</sequence>
<dbReference type="PANTHER" id="PTHR10174:SF226">
    <property type="entry name" value="CLAVESIN-1-LIKE PROTEIN"/>
    <property type="match status" value="1"/>
</dbReference>
<gene>
    <name evidence="2" type="primary">Clvs2_1</name>
    <name evidence="2" type="ORF">AVEN_171190_2</name>
</gene>
<protein>
    <submittedName>
        <fullName evidence="2">Clavesin-2</fullName>
    </submittedName>
</protein>
<dbReference type="PROSITE" id="PS50191">
    <property type="entry name" value="CRAL_TRIO"/>
    <property type="match status" value="1"/>
</dbReference>
<dbReference type="InterPro" id="IPR001251">
    <property type="entry name" value="CRAL-TRIO_dom"/>
</dbReference>
<dbReference type="SUPFAM" id="SSF52087">
    <property type="entry name" value="CRAL/TRIO domain"/>
    <property type="match status" value="1"/>
</dbReference>
<dbReference type="CDD" id="cd00170">
    <property type="entry name" value="SEC14"/>
    <property type="match status" value="1"/>
</dbReference>
<dbReference type="GO" id="GO:1902936">
    <property type="term" value="F:phosphatidylinositol bisphosphate binding"/>
    <property type="evidence" value="ECO:0007669"/>
    <property type="project" value="TreeGrafter"/>
</dbReference>
<dbReference type="PRINTS" id="PR00180">
    <property type="entry name" value="CRETINALDHBP"/>
</dbReference>
<dbReference type="GO" id="GO:0016020">
    <property type="term" value="C:membrane"/>
    <property type="evidence" value="ECO:0007669"/>
    <property type="project" value="TreeGrafter"/>
</dbReference>
<dbReference type="EMBL" id="BGPR01003407">
    <property type="protein sequence ID" value="GBM87762.1"/>
    <property type="molecule type" value="Genomic_DNA"/>
</dbReference>